<evidence type="ECO:0000313" key="3">
    <source>
        <dbReference type="EMBL" id="CAB9501530.1"/>
    </source>
</evidence>
<accession>A0A9N8DJ59</accession>
<proteinExistence type="predicted"/>
<evidence type="ECO:0000256" key="1">
    <source>
        <dbReference type="SAM" id="MobiDB-lite"/>
    </source>
</evidence>
<feature type="transmembrane region" description="Helical" evidence="2">
    <location>
        <begin position="627"/>
        <end position="650"/>
    </location>
</feature>
<dbReference type="PANTHER" id="PTHR46137">
    <property type="entry name" value="OS05G0310600 PROTEIN"/>
    <property type="match status" value="1"/>
</dbReference>
<protein>
    <submittedName>
        <fullName evidence="3">Uncharacterized protein</fullName>
    </submittedName>
</protein>
<feature type="compositionally biased region" description="Polar residues" evidence="1">
    <location>
        <begin position="54"/>
        <end position="64"/>
    </location>
</feature>
<feature type="region of interest" description="Disordered" evidence="1">
    <location>
        <begin position="1"/>
        <end position="82"/>
    </location>
</feature>
<evidence type="ECO:0000256" key="2">
    <source>
        <dbReference type="SAM" id="Phobius"/>
    </source>
</evidence>
<dbReference type="Gene3D" id="3.90.1720.10">
    <property type="entry name" value="endopeptidase domain like (from Nostoc punctiforme)"/>
    <property type="match status" value="1"/>
</dbReference>
<dbReference type="EMBL" id="CAICTM010000110">
    <property type="protein sequence ID" value="CAB9501530.1"/>
    <property type="molecule type" value="Genomic_DNA"/>
</dbReference>
<dbReference type="AlphaFoldDB" id="A0A9N8DJ59"/>
<evidence type="ECO:0000313" key="4">
    <source>
        <dbReference type="Proteomes" id="UP001153069"/>
    </source>
</evidence>
<dbReference type="Proteomes" id="UP001153069">
    <property type="component" value="Unassembled WGS sequence"/>
</dbReference>
<name>A0A9N8DJ59_9STRA</name>
<sequence>MTAHNSDESDNYSTAASEAAPSISSISESGSDYSTETFRSSSSSSSSSASSSSYFSPFTLTTDESGSLTSTATGTATSKSSSIPSYKYFGSLSSIGGSFGFLSSFESTDESVRIRGAKSEFFDHDSISTNRHYITDTSAEEFKNEHSDTDDDGTTITDGVGFEITIADSSSYSLSSKEGSKKYLSSVSTNILEPSDSEDDKSLPSITNNKSIGTVSEADAQTQLMANLKPNLVSMDEDDDDNKSLATVHSRASHKSTRSSAYPTDEEDAIVSPPQVNTSQWNNYGSNYMDEIDMSCPSTMSSSDHKLKYISEIDIMDSSSQSTNKSKSSAGKKAKKSADNNTKLADYKPEFERGDHVYQWCSIAGVPRVFQHHGIVMHVSIHPGDKEGEWKEELTIADFSNFLPETAEPGTQPSEEQEQQVVAYIESKGTDEDGVDLTILPPSKRSKSSNGDELPPRPPSSFRWNNKADTSFVGMGASTGGILRVYTTTHSSTEDTSSLLSSAWHKVEYGAPRWKTMISRSGISTTAVASDAPEVVLNRVNFLLVQAEREANDTFRSSILPKYHLLWANCECVATWCKTGKWSTLQGAAGLAGATWGGTMAIGRAAAAQEATAATVGLMGMAAPASWVVPAMAAYGAMAVGGSTGTLLVARSKWKATTERLNEALHKERMRATPLNMM</sequence>
<feature type="compositionally biased region" description="Low complexity" evidence="1">
    <location>
        <begin position="318"/>
        <end position="329"/>
    </location>
</feature>
<comment type="caution">
    <text evidence="3">The sequence shown here is derived from an EMBL/GenBank/DDBJ whole genome shotgun (WGS) entry which is preliminary data.</text>
</comment>
<feature type="region of interest" description="Disordered" evidence="1">
    <location>
        <begin position="426"/>
        <end position="465"/>
    </location>
</feature>
<feature type="region of interest" description="Disordered" evidence="1">
    <location>
        <begin position="235"/>
        <end position="278"/>
    </location>
</feature>
<keyword evidence="2" id="KW-0472">Membrane</keyword>
<organism evidence="3 4">
    <name type="scientific">Seminavis robusta</name>
    <dbReference type="NCBI Taxonomy" id="568900"/>
    <lineage>
        <taxon>Eukaryota</taxon>
        <taxon>Sar</taxon>
        <taxon>Stramenopiles</taxon>
        <taxon>Ochrophyta</taxon>
        <taxon>Bacillariophyta</taxon>
        <taxon>Bacillariophyceae</taxon>
        <taxon>Bacillariophycidae</taxon>
        <taxon>Naviculales</taxon>
        <taxon>Naviculaceae</taxon>
        <taxon>Seminavis</taxon>
    </lineage>
</organism>
<feature type="region of interest" description="Disordered" evidence="1">
    <location>
        <begin position="318"/>
        <end position="341"/>
    </location>
</feature>
<feature type="compositionally biased region" description="Low complexity" evidence="1">
    <location>
        <begin position="65"/>
        <end position="82"/>
    </location>
</feature>
<dbReference type="PANTHER" id="PTHR46137:SF3">
    <property type="entry name" value="OS05G0310600 PROTEIN"/>
    <property type="match status" value="1"/>
</dbReference>
<keyword evidence="2" id="KW-0812">Transmembrane</keyword>
<reference evidence="3" key="1">
    <citation type="submission" date="2020-06" db="EMBL/GenBank/DDBJ databases">
        <authorList>
            <consortium name="Plant Systems Biology data submission"/>
        </authorList>
    </citation>
    <scope>NUCLEOTIDE SEQUENCE</scope>
    <source>
        <strain evidence="3">D6</strain>
    </source>
</reference>
<gene>
    <name evidence="3" type="ORF">SEMRO_111_G055280.1</name>
</gene>
<keyword evidence="4" id="KW-1185">Reference proteome</keyword>
<feature type="compositionally biased region" description="Low complexity" evidence="1">
    <location>
        <begin position="13"/>
        <end position="53"/>
    </location>
</feature>
<feature type="region of interest" description="Disordered" evidence="1">
    <location>
        <begin position="191"/>
        <end position="210"/>
    </location>
</feature>
<keyword evidence="2" id="KW-1133">Transmembrane helix</keyword>
<dbReference type="OrthoDB" id="43511at2759"/>